<feature type="chain" id="PRO_5035797462" evidence="1">
    <location>
        <begin position="28"/>
        <end position="139"/>
    </location>
</feature>
<proteinExistence type="predicted"/>
<reference evidence="2" key="1">
    <citation type="submission" date="2020-08" db="EMBL/GenBank/DDBJ databases">
        <title>Chromosome-level assembly of Southern catfish (Silurus meridionalis) provides insights into visual adaptation to the nocturnal and benthic lifestyles.</title>
        <authorList>
            <person name="Zhang Y."/>
            <person name="Wang D."/>
            <person name="Peng Z."/>
        </authorList>
    </citation>
    <scope>NUCLEOTIDE SEQUENCE</scope>
    <source>
        <strain evidence="2">SWU-2019-XX</strain>
        <tissue evidence="2">Muscle</tissue>
    </source>
</reference>
<name>A0A8T0B6X7_SILME</name>
<keyword evidence="1" id="KW-0732">Signal</keyword>
<protein>
    <submittedName>
        <fullName evidence="2">Uncharacterized protein</fullName>
    </submittedName>
</protein>
<keyword evidence="3" id="KW-1185">Reference proteome</keyword>
<accession>A0A8T0B6X7</accession>
<gene>
    <name evidence="2" type="ORF">HF521_001210</name>
</gene>
<evidence type="ECO:0000256" key="1">
    <source>
        <dbReference type="SAM" id="SignalP"/>
    </source>
</evidence>
<sequence length="139" mass="15892">MRSAMPYLLSLVQVVLLSVLLFQYTATFPSGNRNGEIDESFISWDSPSCRRCLFPRESTPADESPADDRGFRGFELQTRQLGDLEFTSRHAELLKSKAKQSSLCSFLRRMQNSKKSGFTGDTEHMNTLMKQYMCANLYQ</sequence>
<comment type="caution">
    <text evidence="2">The sequence shown here is derived from an EMBL/GenBank/DDBJ whole genome shotgun (WGS) entry which is preliminary data.</text>
</comment>
<evidence type="ECO:0000313" key="2">
    <source>
        <dbReference type="EMBL" id="KAF7701927.1"/>
    </source>
</evidence>
<dbReference type="EMBL" id="JABFDY010000010">
    <property type="protein sequence ID" value="KAF7701927.1"/>
    <property type="molecule type" value="Genomic_DNA"/>
</dbReference>
<dbReference type="Proteomes" id="UP000606274">
    <property type="component" value="Unassembled WGS sequence"/>
</dbReference>
<dbReference type="AlphaFoldDB" id="A0A8T0B6X7"/>
<feature type="signal peptide" evidence="1">
    <location>
        <begin position="1"/>
        <end position="27"/>
    </location>
</feature>
<organism evidence="2 3">
    <name type="scientific">Silurus meridionalis</name>
    <name type="common">Southern catfish</name>
    <name type="synonym">Silurus soldatovi meridionalis</name>
    <dbReference type="NCBI Taxonomy" id="175797"/>
    <lineage>
        <taxon>Eukaryota</taxon>
        <taxon>Metazoa</taxon>
        <taxon>Chordata</taxon>
        <taxon>Craniata</taxon>
        <taxon>Vertebrata</taxon>
        <taxon>Euteleostomi</taxon>
        <taxon>Actinopterygii</taxon>
        <taxon>Neopterygii</taxon>
        <taxon>Teleostei</taxon>
        <taxon>Ostariophysi</taxon>
        <taxon>Siluriformes</taxon>
        <taxon>Siluridae</taxon>
        <taxon>Silurus</taxon>
    </lineage>
</organism>
<evidence type="ECO:0000313" key="3">
    <source>
        <dbReference type="Proteomes" id="UP000606274"/>
    </source>
</evidence>